<dbReference type="Pfam" id="PF10282">
    <property type="entry name" value="Lactonase"/>
    <property type="match status" value="1"/>
</dbReference>
<gene>
    <name evidence="3" type="ORF">R1CP_35975</name>
</gene>
<evidence type="ECO:0000256" key="2">
    <source>
        <dbReference type="SAM" id="SignalP"/>
    </source>
</evidence>
<dbReference type="InterPro" id="IPR019405">
    <property type="entry name" value="Lactonase_7-beta_prop"/>
</dbReference>
<accession>A0A1B1KGR7</accession>
<dbReference type="RefSeq" id="WP_065493407.1">
    <property type="nucleotide sequence ID" value="NZ_CP009112.1"/>
</dbReference>
<feature type="signal peptide" evidence="2">
    <location>
        <begin position="1"/>
        <end position="33"/>
    </location>
</feature>
<evidence type="ECO:0000313" key="4">
    <source>
        <dbReference type="Proteomes" id="UP000186108"/>
    </source>
</evidence>
<organism evidence="3 4">
    <name type="scientific">Rhodococcus opacus</name>
    <name type="common">Nocardia opaca</name>
    <dbReference type="NCBI Taxonomy" id="37919"/>
    <lineage>
        <taxon>Bacteria</taxon>
        <taxon>Bacillati</taxon>
        <taxon>Actinomycetota</taxon>
        <taxon>Actinomycetes</taxon>
        <taxon>Mycobacteriales</taxon>
        <taxon>Nocardiaceae</taxon>
        <taxon>Rhodococcus</taxon>
    </lineage>
</organism>
<dbReference type="PROSITE" id="PS51318">
    <property type="entry name" value="TAT"/>
    <property type="match status" value="1"/>
</dbReference>
<evidence type="ECO:0000313" key="3">
    <source>
        <dbReference type="EMBL" id="ANS31801.1"/>
    </source>
</evidence>
<sequence length="398" mass="41464">MTGARLSRRSFLAAGGGAVALAAVGAGMGAAGAGPFGSSDSTDQERAMFAYVGCYTTAKREGRGQGIAVFQVDRSGRWEPVQVPPTTPNPSYLITDRAATTLYCVEGDGTRVTVFRIDRGTGHLTELGTVDTGGTNGVHLALSPDETRLVVANYATGSIAVFPRAADGTLGSRSQLLQLTGAPGPLRDDQKGPQPHQVLFDPTGRHLIVPDKGTDRLHRLGYDPASGLLSVLGDSVLTAPGTGPRHLAYHPYLPAFYLVDELSSQVTVYYYDQQAAVATGGASMSTLPPGFEGESTAAAIVISRDGRFVHVSNRGHDSVASFGIAPVGSLMLPAFTDTAGHQPRFMTLDPTGGTLYVANQKGDSIVAFAVDPVTGRLDRRGDAIATGTPSCITFVDAL</sequence>
<keyword evidence="2" id="KW-0732">Signal</keyword>
<dbReference type="InterPro" id="IPR015943">
    <property type="entry name" value="WD40/YVTN_repeat-like_dom_sf"/>
</dbReference>
<evidence type="ECO:0000256" key="1">
    <source>
        <dbReference type="ARBA" id="ARBA00005564"/>
    </source>
</evidence>
<dbReference type="Proteomes" id="UP000186108">
    <property type="component" value="Plasmid pR1CP1"/>
</dbReference>
<geneLocation type="plasmid" evidence="4">
    <name>pr1cp1</name>
</geneLocation>
<reference evidence="3 4" key="1">
    <citation type="submission" date="2014-07" db="EMBL/GenBank/DDBJ databases">
        <authorList>
            <person name="Zhang J.E."/>
            <person name="Yang H."/>
            <person name="Guo J."/>
            <person name="Deng Z."/>
            <person name="Luo H."/>
            <person name="Luo M."/>
            <person name="Zhao B."/>
        </authorList>
    </citation>
    <scope>NUCLEOTIDE SEQUENCE [LARGE SCALE GENOMIC DNA]</scope>
    <source>
        <strain evidence="3 4">1CP</strain>
        <plasmid evidence="4">Plasmid pr1cp1</plasmid>
    </source>
</reference>
<dbReference type="PANTHER" id="PTHR30344">
    <property type="entry name" value="6-PHOSPHOGLUCONOLACTONASE-RELATED"/>
    <property type="match status" value="1"/>
</dbReference>
<proteinExistence type="inferred from homology"/>
<dbReference type="PATRIC" id="fig|37919.13.peg.7574"/>
<dbReference type="GO" id="GO:0017057">
    <property type="term" value="F:6-phosphogluconolactonase activity"/>
    <property type="evidence" value="ECO:0007669"/>
    <property type="project" value="TreeGrafter"/>
</dbReference>
<dbReference type="InterPro" id="IPR011048">
    <property type="entry name" value="Haem_d1_sf"/>
</dbReference>
<name>A0A1B1KGR7_RHOOP</name>
<dbReference type="Gene3D" id="2.130.10.10">
    <property type="entry name" value="YVTN repeat-like/Quinoprotein amine dehydrogenase"/>
    <property type="match status" value="1"/>
</dbReference>
<comment type="similarity">
    <text evidence="1">Belongs to the cycloisomerase 2 family.</text>
</comment>
<protein>
    <submittedName>
        <fullName evidence="3">3-carboxymuconate cyclase</fullName>
    </submittedName>
</protein>
<feature type="chain" id="PRO_5038353830" evidence="2">
    <location>
        <begin position="34"/>
        <end position="398"/>
    </location>
</feature>
<keyword evidence="3" id="KW-0614">Plasmid</keyword>
<dbReference type="InterPro" id="IPR050282">
    <property type="entry name" value="Cycloisomerase_2"/>
</dbReference>
<dbReference type="InterPro" id="IPR006311">
    <property type="entry name" value="TAT_signal"/>
</dbReference>
<dbReference type="SUPFAM" id="SSF51004">
    <property type="entry name" value="C-terminal (heme d1) domain of cytochrome cd1-nitrite reductase"/>
    <property type="match status" value="1"/>
</dbReference>
<dbReference type="EMBL" id="CP009112">
    <property type="protein sequence ID" value="ANS31801.1"/>
    <property type="molecule type" value="Genomic_DNA"/>
</dbReference>
<dbReference type="PANTHER" id="PTHR30344:SF1">
    <property type="entry name" value="6-PHOSPHOGLUCONOLACTONASE"/>
    <property type="match status" value="1"/>
</dbReference>
<dbReference type="AlphaFoldDB" id="A0A1B1KGR7"/>